<accession>A0A1B5KXB6</accession>
<proteinExistence type="predicted"/>
<gene>
    <name evidence="3" type="ORF">UVI_02018860</name>
</gene>
<evidence type="ECO:0000313" key="4">
    <source>
        <dbReference type="Proteomes" id="UP000054053"/>
    </source>
</evidence>
<dbReference type="EMBL" id="BBTG02000007">
    <property type="protein sequence ID" value="GAO15701.1"/>
    <property type="molecule type" value="Genomic_DNA"/>
</dbReference>
<dbReference type="InterPro" id="IPR050613">
    <property type="entry name" value="Sec_Metabolite_Reg"/>
</dbReference>
<evidence type="ECO:0000313" key="3">
    <source>
        <dbReference type="EMBL" id="GAO15701.1"/>
    </source>
</evidence>
<evidence type="ECO:0008006" key="5">
    <source>
        <dbReference type="Google" id="ProtNLM"/>
    </source>
</evidence>
<dbReference type="Proteomes" id="UP000054053">
    <property type="component" value="Unassembled WGS sequence"/>
</dbReference>
<dbReference type="AlphaFoldDB" id="A0A1B5KXB6"/>
<dbReference type="PANTHER" id="PTHR31001:SF90">
    <property type="entry name" value="CENTROMERE DNA-BINDING PROTEIN COMPLEX CBF3 SUBUNIT B"/>
    <property type="match status" value="1"/>
</dbReference>
<comment type="caution">
    <text evidence="3">The sequence shown here is derived from an EMBL/GenBank/DDBJ whole genome shotgun (WGS) entry which is preliminary data.</text>
</comment>
<evidence type="ECO:0000256" key="2">
    <source>
        <dbReference type="ARBA" id="ARBA00023242"/>
    </source>
</evidence>
<name>A0A1B5KXB6_USTVR</name>
<comment type="subcellular location">
    <subcellularLocation>
        <location evidence="1">Nucleus</location>
    </subcellularLocation>
</comment>
<evidence type="ECO:0000256" key="1">
    <source>
        <dbReference type="ARBA" id="ARBA00004123"/>
    </source>
</evidence>
<dbReference type="CDD" id="cd12148">
    <property type="entry name" value="fungal_TF_MHR"/>
    <property type="match status" value="1"/>
</dbReference>
<reference evidence="4" key="1">
    <citation type="journal article" date="2016" name="Genome Announc.">
        <title>Genome sequence of Ustilaginoidea virens IPU010, a rice pathogenic fungus causing false smut.</title>
        <authorList>
            <person name="Kumagai T."/>
            <person name="Ishii T."/>
            <person name="Terai G."/>
            <person name="Umemura M."/>
            <person name="Machida M."/>
            <person name="Asai K."/>
        </authorList>
    </citation>
    <scope>NUCLEOTIDE SEQUENCE [LARGE SCALE GENOMIC DNA]</scope>
    <source>
        <strain evidence="4">IPU010</strain>
    </source>
</reference>
<keyword evidence="2" id="KW-0539">Nucleus</keyword>
<dbReference type="GO" id="GO:0005634">
    <property type="term" value="C:nucleus"/>
    <property type="evidence" value="ECO:0007669"/>
    <property type="project" value="UniProtKB-SubCell"/>
</dbReference>
<sequence length="322" mass="36259">MAVNKPSVVGVVHEINAKQAAPPTAPSQLQQYQELATDVAYFRARIHLAELAREYTDSSPISAARTRDDTYQHLLDYEAKLDAYQESLPQVFQPCARSNYAPRPKTQQLVLQRTQLNCVIYITKCILHLQYMALHNADPRYAPSRKTCSDCARDIIRMHRNYRTHCPWIIPKLKTTTFLRALILANAVFLLDLCSGPATASLEKDRPDGLEGWKLLGLMWDDSNLVDQFLEFATHMLVKYGVCPSTMAELTEALPAEVRWRHLANGSAYESPAAVPPPGEAGLLLPVAAPTETDQKWQMLGADFEPRTISWDNVLWGFDAFM</sequence>
<organism evidence="3 4">
    <name type="scientific">Ustilaginoidea virens</name>
    <name type="common">Rice false smut fungus</name>
    <name type="synonym">Villosiclava virens</name>
    <dbReference type="NCBI Taxonomy" id="1159556"/>
    <lineage>
        <taxon>Eukaryota</taxon>
        <taxon>Fungi</taxon>
        <taxon>Dikarya</taxon>
        <taxon>Ascomycota</taxon>
        <taxon>Pezizomycotina</taxon>
        <taxon>Sordariomycetes</taxon>
        <taxon>Hypocreomycetidae</taxon>
        <taxon>Hypocreales</taxon>
        <taxon>Clavicipitaceae</taxon>
        <taxon>Ustilaginoidea</taxon>
    </lineage>
</organism>
<dbReference type="PANTHER" id="PTHR31001">
    <property type="entry name" value="UNCHARACTERIZED TRANSCRIPTIONAL REGULATORY PROTEIN"/>
    <property type="match status" value="1"/>
</dbReference>
<protein>
    <recommendedName>
        <fullName evidence="5">C6 transcription factor</fullName>
    </recommendedName>
</protein>